<dbReference type="AlphaFoldDB" id="A0A182S7E8"/>
<dbReference type="VEuPathDB" id="VectorBase:AMAM001192"/>
<proteinExistence type="predicted"/>
<organism evidence="2 3">
    <name type="scientific">Anopheles maculatus</name>
    <dbReference type="NCBI Taxonomy" id="74869"/>
    <lineage>
        <taxon>Eukaryota</taxon>
        <taxon>Metazoa</taxon>
        <taxon>Ecdysozoa</taxon>
        <taxon>Arthropoda</taxon>
        <taxon>Hexapoda</taxon>
        <taxon>Insecta</taxon>
        <taxon>Pterygota</taxon>
        <taxon>Neoptera</taxon>
        <taxon>Endopterygota</taxon>
        <taxon>Diptera</taxon>
        <taxon>Nematocera</taxon>
        <taxon>Culicoidea</taxon>
        <taxon>Culicidae</taxon>
        <taxon>Anophelinae</taxon>
        <taxon>Anopheles</taxon>
        <taxon>Anopheles maculatus group</taxon>
    </lineage>
</organism>
<feature type="compositionally biased region" description="Basic and acidic residues" evidence="1">
    <location>
        <begin position="11"/>
        <end position="22"/>
    </location>
</feature>
<dbReference type="Proteomes" id="UP000075901">
    <property type="component" value="Unassembled WGS sequence"/>
</dbReference>
<name>A0A182S7E8_9DIPT</name>
<feature type="compositionally biased region" description="Polar residues" evidence="1">
    <location>
        <begin position="60"/>
        <end position="83"/>
    </location>
</feature>
<feature type="region of interest" description="Disordered" evidence="1">
    <location>
        <begin position="11"/>
        <end position="83"/>
    </location>
</feature>
<protein>
    <submittedName>
        <fullName evidence="2">Uncharacterized protein</fullName>
    </submittedName>
</protein>
<evidence type="ECO:0000256" key="1">
    <source>
        <dbReference type="SAM" id="MobiDB-lite"/>
    </source>
</evidence>
<feature type="compositionally biased region" description="Basic and acidic residues" evidence="1">
    <location>
        <begin position="35"/>
        <end position="53"/>
    </location>
</feature>
<reference evidence="3" key="1">
    <citation type="submission" date="2013-09" db="EMBL/GenBank/DDBJ databases">
        <title>The Genome Sequence of Anopheles maculatus species B.</title>
        <authorList>
            <consortium name="The Broad Institute Genomics Platform"/>
            <person name="Neafsey D.E."/>
            <person name="Besansky N."/>
            <person name="Howell P."/>
            <person name="Walton C."/>
            <person name="Young S.K."/>
            <person name="Zeng Q."/>
            <person name="Gargeya S."/>
            <person name="Fitzgerald M."/>
            <person name="Haas B."/>
            <person name="Abouelleil A."/>
            <person name="Allen A.W."/>
            <person name="Alvarado L."/>
            <person name="Arachchi H.M."/>
            <person name="Berlin A.M."/>
            <person name="Chapman S.B."/>
            <person name="Gainer-Dewar J."/>
            <person name="Goldberg J."/>
            <person name="Griggs A."/>
            <person name="Gujja S."/>
            <person name="Hansen M."/>
            <person name="Howarth C."/>
            <person name="Imamovic A."/>
            <person name="Ireland A."/>
            <person name="Larimer J."/>
            <person name="McCowan C."/>
            <person name="Murphy C."/>
            <person name="Pearson M."/>
            <person name="Poon T.W."/>
            <person name="Priest M."/>
            <person name="Roberts A."/>
            <person name="Saif S."/>
            <person name="Shea T."/>
            <person name="Sisk P."/>
            <person name="Sykes S."/>
            <person name="Wortman J."/>
            <person name="Nusbaum C."/>
            <person name="Birren B."/>
        </authorList>
    </citation>
    <scope>NUCLEOTIDE SEQUENCE [LARGE SCALE GENOMIC DNA]</scope>
    <source>
        <strain evidence="3">maculatus3</strain>
    </source>
</reference>
<reference evidence="2" key="2">
    <citation type="submission" date="2020-05" db="UniProtKB">
        <authorList>
            <consortium name="EnsemblMetazoa"/>
        </authorList>
    </citation>
    <scope>IDENTIFICATION</scope>
    <source>
        <strain evidence="2">maculatus3</strain>
    </source>
</reference>
<keyword evidence="3" id="KW-1185">Reference proteome</keyword>
<evidence type="ECO:0000313" key="3">
    <source>
        <dbReference type="Proteomes" id="UP000075901"/>
    </source>
</evidence>
<dbReference type="EnsemblMetazoa" id="AMAM001192-RA">
    <property type="protein sequence ID" value="AMAM001192-PA"/>
    <property type="gene ID" value="AMAM001192"/>
</dbReference>
<sequence>MAKYMLFLVRRADTRVPPDRPMRRPANPLTQQRTSGDRYDDQHTRLRSSEHPTIEVTPRNLPTQQRTSGTDLTPRNLPKQQRTSGISLLLVTLDRGRASSVE</sequence>
<evidence type="ECO:0000313" key="2">
    <source>
        <dbReference type="EnsemblMetazoa" id="AMAM001192-PA"/>
    </source>
</evidence>
<accession>A0A182S7E8</accession>